<keyword evidence="1" id="KW-0540">Nuclease</keyword>
<keyword evidence="1" id="KW-0378">Hydrolase</keyword>
<keyword evidence="2" id="KW-1185">Reference proteome</keyword>
<sequence>MKNVEKNLYDDCGVLHHIINSTKNKQRKETLSRIESNILLAYNQYPTDFTALNGIKRSCCNNDDERQSLIKLYNSRAKIIKKMKKEILNKVALCPYCYYANTVDTIDHFFPKSIFPEYSIYSFNLIPCCSKCNRIKSDTLPSSGKRYIHFYVDPIPDKKWFYVKLAWNAAYDRADLDITLDSTVLGTDMKKLIMGHFDNLKLLSKYEKEMVHLISDSMESLNGERDVDRCCWHFSIRYNDEKKNYGENYYLTALFHELSTNHEFVKNMIQSVYD</sequence>
<dbReference type="EMBL" id="QXGK01000027">
    <property type="protein sequence ID" value="RSX51422.1"/>
    <property type="molecule type" value="Genomic_DNA"/>
</dbReference>
<name>A0A430FFA3_9BIFI</name>
<evidence type="ECO:0000313" key="1">
    <source>
        <dbReference type="EMBL" id="RSX51422.1"/>
    </source>
</evidence>
<reference evidence="1 2" key="1">
    <citation type="submission" date="2018-09" db="EMBL/GenBank/DDBJ databases">
        <title>Characterization of the phylogenetic diversity of five novel species belonging to the genus Bifidobacterium.</title>
        <authorList>
            <person name="Lugli G.A."/>
            <person name="Duranti S."/>
            <person name="Milani C."/>
        </authorList>
    </citation>
    <scope>NUCLEOTIDE SEQUENCE [LARGE SCALE GENOMIC DNA]</scope>
    <source>
        <strain evidence="1 2">2033B</strain>
    </source>
</reference>
<comment type="caution">
    <text evidence="1">The sequence shown here is derived from an EMBL/GenBank/DDBJ whole genome shotgun (WGS) entry which is preliminary data.</text>
</comment>
<dbReference type="OrthoDB" id="5177627at2"/>
<gene>
    <name evidence="1" type="ORF">D2E24_1888</name>
</gene>
<dbReference type="Gene3D" id="1.10.30.50">
    <property type="match status" value="1"/>
</dbReference>
<dbReference type="Proteomes" id="UP000287470">
    <property type="component" value="Unassembled WGS sequence"/>
</dbReference>
<keyword evidence="1" id="KW-0255">Endonuclease</keyword>
<dbReference type="GO" id="GO:0004519">
    <property type="term" value="F:endonuclease activity"/>
    <property type="evidence" value="ECO:0007669"/>
    <property type="project" value="UniProtKB-KW"/>
</dbReference>
<dbReference type="RefSeq" id="WP_125969136.1">
    <property type="nucleotide sequence ID" value="NZ_QXGK01000027.1"/>
</dbReference>
<dbReference type="AlphaFoldDB" id="A0A430FFA3"/>
<organism evidence="1 2">
    <name type="scientific">Bifidobacterium samirii</name>
    <dbReference type="NCBI Taxonomy" id="2306974"/>
    <lineage>
        <taxon>Bacteria</taxon>
        <taxon>Bacillati</taxon>
        <taxon>Actinomycetota</taxon>
        <taxon>Actinomycetes</taxon>
        <taxon>Bifidobacteriales</taxon>
        <taxon>Bifidobacteriaceae</taxon>
        <taxon>Bifidobacterium</taxon>
    </lineage>
</organism>
<dbReference type="InterPro" id="IPR003615">
    <property type="entry name" value="HNH_nuc"/>
</dbReference>
<proteinExistence type="predicted"/>
<protein>
    <submittedName>
        <fullName evidence="1">HNH endonuclease</fullName>
    </submittedName>
</protein>
<evidence type="ECO:0000313" key="2">
    <source>
        <dbReference type="Proteomes" id="UP000287470"/>
    </source>
</evidence>
<dbReference type="CDD" id="cd00085">
    <property type="entry name" value="HNHc"/>
    <property type="match status" value="1"/>
</dbReference>
<accession>A0A430FFA3</accession>